<sequence>NVVLHVLDTAWARQCQGLGSLVRYCDDFVVLASTRARVVEAKARIEAILEPLGLRLHPDKTRVSCLDKGQEGFIFLGFEHRMRESKKWRGRWYLNRWPSPRAMASIRAKVKQRTARRFASLPLEVVVVEYLNPVLRGWGRTFRYGNSSRKFNAIDSYVHERLAMLAS</sequence>
<evidence type="ECO:0000259" key="1">
    <source>
        <dbReference type="PROSITE" id="PS50878"/>
    </source>
</evidence>
<evidence type="ECO:0000313" key="2">
    <source>
        <dbReference type="EMBL" id="EQD29327.1"/>
    </source>
</evidence>
<organism evidence="2">
    <name type="scientific">mine drainage metagenome</name>
    <dbReference type="NCBI Taxonomy" id="410659"/>
    <lineage>
        <taxon>unclassified sequences</taxon>
        <taxon>metagenomes</taxon>
        <taxon>ecological metagenomes</taxon>
    </lineage>
</organism>
<keyword evidence="2" id="KW-0695">RNA-directed DNA polymerase</keyword>
<dbReference type="EMBL" id="AUZZ01010555">
    <property type="protein sequence ID" value="EQD29327.1"/>
    <property type="molecule type" value="Genomic_DNA"/>
</dbReference>
<reference evidence="2" key="2">
    <citation type="journal article" date="2014" name="ISME J.">
        <title>Microbial stratification in low pH oxic and suboxic macroscopic growths along an acid mine drainage.</title>
        <authorList>
            <person name="Mendez-Garcia C."/>
            <person name="Mesa V."/>
            <person name="Sprenger R.R."/>
            <person name="Richter M."/>
            <person name="Diez M.S."/>
            <person name="Solano J."/>
            <person name="Bargiela R."/>
            <person name="Golyshina O.V."/>
            <person name="Manteca A."/>
            <person name="Ramos J.L."/>
            <person name="Gallego J.R."/>
            <person name="Llorente I."/>
            <person name="Martins Dos Santos V.A."/>
            <person name="Jensen O.N."/>
            <person name="Pelaez A.I."/>
            <person name="Sanchez J."/>
            <person name="Ferrer M."/>
        </authorList>
    </citation>
    <scope>NUCLEOTIDE SEQUENCE</scope>
</reference>
<dbReference type="AlphaFoldDB" id="T0YC11"/>
<comment type="caution">
    <text evidence="2">The sequence shown here is derived from an EMBL/GenBank/DDBJ whole genome shotgun (WGS) entry which is preliminary data.</text>
</comment>
<feature type="non-terminal residue" evidence="2">
    <location>
        <position position="167"/>
    </location>
</feature>
<dbReference type="InterPro" id="IPR043502">
    <property type="entry name" value="DNA/RNA_pol_sf"/>
</dbReference>
<reference evidence="2" key="1">
    <citation type="submission" date="2013-08" db="EMBL/GenBank/DDBJ databases">
        <authorList>
            <person name="Mendez C."/>
            <person name="Richter M."/>
            <person name="Ferrer M."/>
            <person name="Sanchez J."/>
        </authorList>
    </citation>
    <scope>NUCLEOTIDE SEQUENCE</scope>
</reference>
<dbReference type="InterPro" id="IPR013597">
    <property type="entry name" value="Mat_intron_G2"/>
</dbReference>
<keyword evidence="2" id="KW-0548">Nucleotidyltransferase</keyword>
<dbReference type="Pfam" id="PF08388">
    <property type="entry name" value="GIIM"/>
    <property type="match status" value="1"/>
</dbReference>
<protein>
    <submittedName>
        <fullName evidence="2">RNA-directed DNA polymerase (Reverse transcriptase)</fullName>
    </submittedName>
</protein>
<proteinExistence type="predicted"/>
<dbReference type="PROSITE" id="PS50878">
    <property type="entry name" value="RT_POL"/>
    <property type="match status" value="1"/>
</dbReference>
<dbReference type="InterPro" id="IPR000477">
    <property type="entry name" value="RT_dom"/>
</dbReference>
<name>T0YC11_9ZZZZ</name>
<keyword evidence="2" id="KW-0808">Transferase</keyword>
<dbReference type="GO" id="GO:0003964">
    <property type="term" value="F:RNA-directed DNA polymerase activity"/>
    <property type="evidence" value="ECO:0007669"/>
    <property type="project" value="UniProtKB-KW"/>
</dbReference>
<feature type="domain" description="Reverse transcriptase" evidence="1">
    <location>
        <begin position="1"/>
        <end position="80"/>
    </location>
</feature>
<feature type="non-terminal residue" evidence="2">
    <location>
        <position position="1"/>
    </location>
</feature>
<dbReference type="SUPFAM" id="SSF56672">
    <property type="entry name" value="DNA/RNA polymerases"/>
    <property type="match status" value="1"/>
</dbReference>
<gene>
    <name evidence="2" type="ORF">B2A_14536</name>
</gene>
<accession>T0YC11</accession>